<evidence type="ECO:0000256" key="4">
    <source>
        <dbReference type="PROSITE-ProRule" id="PRU00228"/>
    </source>
</evidence>
<reference evidence="7 8" key="1">
    <citation type="submission" date="2016-07" db="EMBL/GenBank/DDBJ databases">
        <title>Pervasive Adenine N6-methylation of Active Genes in Fungi.</title>
        <authorList>
            <consortium name="DOE Joint Genome Institute"/>
            <person name="Mondo S.J."/>
            <person name="Dannebaum R.O."/>
            <person name="Kuo R.C."/>
            <person name="Labutti K."/>
            <person name="Haridas S."/>
            <person name="Kuo A."/>
            <person name="Salamov A."/>
            <person name="Ahrendt S.R."/>
            <person name="Lipzen A."/>
            <person name="Sullivan W."/>
            <person name="Andreopoulos W.B."/>
            <person name="Clum A."/>
            <person name="Lindquist E."/>
            <person name="Daum C."/>
            <person name="Ramamoorthy G.K."/>
            <person name="Gryganskyi A."/>
            <person name="Culley D."/>
            <person name="Magnuson J.K."/>
            <person name="James T.Y."/>
            <person name="O'Malley M.A."/>
            <person name="Stajich J.E."/>
            <person name="Spatafora J.W."/>
            <person name="Visel A."/>
            <person name="Grigoriev I.V."/>
        </authorList>
    </citation>
    <scope>NUCLEOTIDE SEQUENCE [LARGE SCALE GENOMIC DNA]</scope>
    <source>
        <strain evidence="7 8">CBS 129021</strain>
    </source>
</reference>
<dbReference type="Gene3D" id="2.60.40.10">
    <property type="entry name" value="Immunoglobulins"/>
    <property type="match status" value="1"/>
</dbReference>
<evidence type="ECO:0000313" key="8">
    <source>
        <dbReference type="Proteomes" id="UP000193689"/>
    </source>
</evidence>
<feature type="domain" description="ZZ-type" evidence="6">
    <location>
        <begin position="360"/>
        <end position="418"/>
    </location>
</feature>
<dbReference type="SUPFAM" id="SSF57850">
    <property type="entry name" value="RING/U-box"/>
    <property type="match status" value="4"/>
</dbReference>
<feature type="region of interest" description="Disordered" evidence="5">
    <location>
        <begin position="168"/>
        <end position="192"/>
    </location>
</feature>
<accession>A0A1Y2DDL0</accession>
<gene>
    <name evidence="7" type="ORF">BCR38DRAFT_450101</name>
</gene>
<dbReference type="SMART" id="SM00291">
    <property type="entry name" value="ZnF_ZZ"/>
    <property type="match status" value="3"/>
</dbReference>
<evidence type="ECO:0000256" key="5">
    <source>
        <dbReference type="SAM" id="MobiDB-lite"/>
    </source>
</evidence>
<dbReference type="InterPro" id="IPR013783">
    <property type="entry name" value="Ig-like_fold"/>
</dbReference>
<dbReference type="STRING" id="1141098.A0A1Y2DDL0"/>
<feature type="region of interest" description="Disordered" evidence="5">
    <location>
        <begin position="432"/>
        <end position="457"/>
    </location>
</feature>
<keyword evidence="1" id="KW-0479">Metal-binding</keyword>
<dbReference type="GeneID" id="63777560"/>
<dbReference type="InterPro" id="IPR043145">
    <property type="entry name" value="Znf_ZZ_sf"/>
</dbReference>
<dbReference type="InterPro" id="IPR032350">
    <property type="entry name" value="Nbr1_FW"/>
</dbReference>
<dbReference type="InParanoid" id="A0A1Y2DDL0"/>
<dbReference type="PANTHER" id="PTHR20930:SF0">
    <property type="entry name" value="PROTEIN ILRUN"/>
    <property type="match status" value="1"/>
</dbReference>
<dbReference type="PROSITE" id="PS50135">
    <property type="entry name" value="ZF_ZZ_2"/>
    <property type="match status" value="1"/>
</dbReference>
<dbReference type="CDD" id="cd02340">
    <property type="entry name" value="ZZ_NBR1_like"/>
    <property type="match status" value="2"/>
</dbReference>
<evidence type="ECO:0000256" key="2">
    <source>
        <dbReference type="ARBA" id="ARBA00022771"/>
    </source>
</evidence>
<sequence>MPRIHLRRNGEGEEVIDFLGAASPAEPMVTLAPLDSSDNRLPADRPQYRFSQTASKLSFSELIRQAHNMELGKKEKSVAAPTPVQEKVESPRCAALSGRMRRPLTVCCNSCDRAVPDAHFHCSTCDDDDFDLCQDCVSQGIACYDDNHWLIKRTIKDGEITYSTTHVAPKTSRSTLNSQKTAPVQSPPQPQPQLNLPFRPAFENFRIVPTQSAQPTWNTVYQARTCNCCVQEFPEQEFLHCTECDDYDLCKLCFAKDIHGHHPKHGFTPAAKDTVLEQSISARLSPGRNVVHNAICDGCDKYVRGVRHKCLDCPDWDYCSECVQNASFIHPNHRFVAVYEPIIDRTFRSINRSVHTGICCDGPLCTSTSKRSGPKYIVGERYKCAVCHDTDFCENCEASPANTHNKTHPLIKFRTPVRHVSVTTTGEHVDGQVLPAMGDRSPRQRTSHRSTETESVPSLRDTIAVNSVQTVVDVKPEPQQPADTTEAEPEVEKEVLKPTVEVPTPDLIAIFKHDTVLDGTVMPPNHTFEQTWVLKNEGRAAWPAGCKVKFVGGDWMGAVDPTHPAGLHELVSASESTVCYNQLQPGQEFPFTVLMRTPDHEGTFISHWRLTTSDGVKFGHKLWCEVKVQAAPKVKEAAILDSKVPDMGKSQMIIPKLDHESPAASMYVHKTEPEAELETTETTETTETDTLALSNRDNEDEYEDCAEDDAWAEESDDGFMTDEEYDILDASDEEYLSELQNKVSKK</sequence>
<dbReference type="RefSeq" id="XP_040710639.1">
    <property type="nucleotide sequence ID" value="XM_040861348.1"/>
</dbReference>
<organism evidence="7 8">
    <name type="scientific">Pseudomassariella vexata</name>
    <dbReference type="NCBI Taxonomy" id="1141098"/>
    <lineage>
        <taxon>Eukaryota</taxon>
        <taxon>Fungi</taxon>
        <taxon>Dikarya</taxon>
        <taxon>Ascomycota</taxon>
        <taxon>Pezizomycotina</taxon>
        <taxon>Sordariomycetes</taxon>
        <taxon>Xylariomycetidae</taxon>
        <taxon>Amphisphaeriales</taxon>
        <taxon>Pseudomassariaceae</taxon>
        <taxon>Pseudomassariella</taxon>
    </lineage>
</organism>
<dbReference type="Proteomes" id="UP000193689">
    <property type="component" value="Unassembled WGS sequence"/>
</dbReference>
<name>A0A1Y2DDL0_9PEZI</name>
<evidence type="ECO:0000259" key="6">
    <source>
        <dbReference type="PROSITE" id="PS50135"/>
    </source>
</evidence>
<dbReference type="CDD" id="cd14947">
    <property type="entry name" value="NBR1_like"/>
    <property type="match status" value="1"/>
</dbReference>
<proteinExistence type="predicted"/>
<dbReference type="EMBL" id="MCFJ01000020">
    <property type="protein sequence ID" value="ORY57287.1"/>
    <property type="molecule type" value="Genomic_DNA"/>
</dbReference>
<keyword evidence="3" id="KW-0862">Zinc</keyword>
<evidence type="ECO:0000313" key="7">
    <source>
        <dbReference type="EMBL" id="ORY57287.1"/>
    </source>
</evidence>
<dbReference type="PANTHER" id="PTHR20930">
    <property type="entry name" value="OVARIAN CARCINOMA ANTIGEN CA125-RELATED"/>
    <property type="match status" value="1"/>
</dbReference>
<keyword evidence="2 4" id="KW-0863">Zinc-finger</keyword>
<dbReference type="InterPro" id="IPR000433">
    <property type="entry name" value="Znf_ZZ"/>
</dbReference>
<dbReference type="GO" id="GO:0008270">
    <property type="term" value="F:zinc ion binding"/>
    <property type="evidence" value="ECO:0007669"/>
    <property type="project" value="UniProtKB-KW"/>
</dbReference>
<comment type="caution">
    <text evidence="7">The sequence shown here is derived from an EMBL/GenBank/DDBJ whole genome shotgun (WGS) entry which is preliminary data.</text>
</comment>
<dbReference type="Pfam" id="PF00569">
    <property type="entry name" value="ZZ"/>
    <property type="match status" value="2"/>
</dbReference>
<dbReference type="AlphaFoldDB" id="A0A1Y2DDL0"/>
<dbReference type="CDD" id="cd02249">
    <property type="entry name" value="ZZ"/>
    <property type="match status" value="1"/>
</dbReference>
<feature type="compositionally biased region" description="Acidic residues" evidence="5">
    <location>
        <begin position="674"/>
        <end position="687"/>
    </location>
</feature>
<evidence type="ECO:0000256" key="3">
    <source>
        <dbReference type="ARBA" id="ARBA00022833"/>
    </source>
</evidence>
<keyword evidence="8" id="KW-1185">Reference proteome</keyword>
<dbReference type="OrthoDB" id="661148at2759"/>
<evidence type="ECO:0000256" key="1">
    <source>
        <dbReference type="ARBA" id="ARBA00022723"/>
    </source>
</evidence>
<feature type="compositionally biased region" description="Polar residues" evidence="5">
    <location>
        <begin position="168"/>
        <end position="182"/>
    </location>
</feature>
<feature type="region of interest" description="Disordered" evidence="5">
    <location>
        <begin position="672"/>
        <end position="703"/>
    </location>
</feature>
<protein>
    <recommendedName>
        <fullName evidence="6">ZZ-type domain-containing protein</fullName>
    </recommendedName>
</protein>
<dbReference type="Gene3D" id="3.30.60.90">
    <property type="match status" value="4"/>
</dbReference>
<dbReference type="Pfam" id="PF16158">
    <property type="entry name" value="N_BRCA1_IG"/>
    <property type="match status" value="1"/>
</dbReference>